<protein>
    <recommendedName>
        <fullName evidence="2">ribonucleoside-diphosphate reductase</fullName>
        <ecNumber evidence="2">1.17.4.1</ecNumber>
    </recommendedName>
</protein>
<dbReference type="EMBL" id="LAZR01000685">
    <property type="protein sequence ID" value="KKN60700.1"/>
    <property type="molecule type" value="Genomic_DNA"/>
</dbReference>
<keyword evidence="3" id="KW-0237">DNA synthesis</keyword>
<comment type="catalytic activity">
    <reaction evidence="5">
        <text>a 2'-deoxyribonucleoside 5'-diphosphate + [thioredoxin]-disulfide + H2O = a ribonucleoside 5'-diphosphate + [thioredoxin]-dithiol</text>
        <dbReference type="Rhea" id="RHEA:23252"/>
        <dbReference type="Rhea" id="RHEA-COMP:10698"/>
        <dbReference type="Rhea" id="RHEA-COMP:10700"/>
        <dbReference type="ChEBI" id="CHEBI:15377"/>
        <dbReference type="ChEBI" id="CHEBI:29950"/>
        <dbReference type="ChEBI" id="CHEBI:50058"/>
        <dbReference type="ChEBI" id="CHEBI:57930"/>
        <dbReference type="ChEBI" id="CHEBI:73316"/>
        <dbReference type="EC" id="1.17.4.1"/>
    </reaction>
</comment>
<accession>A0A0F9RW81</accession>
<proteinExistence type="inferred from homology"/>
<feature type="domain" description="TSCPD" evidence="7">
    <location>
        <begin position="37"/>
        <end position="141"/>
    </location>
</feature>
<evidence type="ECO:0000256" key="1">
    <source>
        <dbReference type="ARBA" id="ARBA00007405"/>
    </source>
</evidence>
<evidence type="ECO:0000256" key="2">
    <source>
        <dbReference type="ARBA" id="ARBA00012274"/>
    </source>
</evidence>
<dbReference type="GO" id="GO:0004748">
    <property type="term" value="F:ribonucleoside-diphosphate reductase activity, thioredoxin disulfide as acceptor"/>
    <property type="evidence" value="ECO:0007669"/>
    <property type="project" value="UniProtKB-EC"/>
</dbReference>
<dbReference type="InterPro" id="IPR024434">
    <property type="entry name" value="TSCPD_dom"/>
</dbReference>
<feature type="region of interest" description="Disordered" evidence="6">
    <location>
        <begin position="1"/>
        <end position="35"/>
    </location>
</feature>
<organism evidence="8">
    <name type="scientific">marine sediment metagenome</name>
    <dbReference type="NCBI Taxonomy" id="412755"/>
    <lineage>
        <taxon>unclassified sequences</taxon>
        <taxon>metagenomes</taxon>
        <taxon>ecological metagenomes</taxon>
    </lineage>
</organism>
<evidence type="ECO:0000256" key="3">
    <source>
        <dbReference type="ARBA" id="ARBA00022634"/>
    </source>
</evidence>
<sequence length="147" mass="16470">MAKGQRKGQKKQDDETKISGYAAKEPAKRESLPDTRASITHKAIITDPALGEMHLFLTVGLYEDKMPGELFAHIGKQGTTLRGLMDTIAIELSLLLQYGVPLAEIVEQFKGTRFEPMGKTSNRAIPECHSLIDYIVRWLELTFKEPL</sequence>
<keyword evidence="4" id="KW-0547">Nucleotide-binding</keyword>
<dbReference type="GO" id="GO:0000166">
    <property type="term" value="F:nucleotide binding"/>
    <property type="evidence" value="ECO:0007669"/>
    <property type="project" value="UniProtKB-KW"/>
</dbReference>
<evidence type="ECO:0000313" key="8">
    <source>
        <dbReference type="EMBL" id="KKN60700.1"/>
    </source>
</evidence>
<evidence type="ECO:0000256" key="6">
    <source>
        <dbReference type="SAM" id="MobiDB-lite"/>
    </source>
</evidence>
<reference evidence="8" key="1">
    <citation type="journal article" date="2015" name="Nature">
        <title>Complex archaea that bridge the gap between prokaryotes and eukaryotes.</title>
        <authorList>
            <person name="Spang A."/>
            <person name="Saw J.H."/>
            <person name="Jorgensen S.L."/>
            <person name="Zaremba-Niedzwiedzka K."/>
            <person name="Martijn J."/>
            <person name="Lind A.E."/>
            <person name="van Eijk R."/>
            <person name="Schleper C."/>
            <person name="Guy L."/>
            <person name="Ettema T.J."/>
        </authorList>
    </citation>
    <scope>NUCLEOTIDE SEQUENCE</scope>
</reference>
<dbReference type="EC" id="1.17.4.1" evidence="2"/>
<evidence type="ECO:0000259" key="7">
    <source>
        <dbReference type="Pfam" id="PF12637"/>
    </source>
</evidence>
<gene>
    <name evidence="8" type="ORF">LCGC14_0528990</name>
</gene>
<name>A0A0F9RW81_9ZZZZ</name>
<dbReference type="Pfam" id="PF12637">
    <property type="entry name" value="TSCPD"/>
    <property type="match status" value="1"/>
</dbReference>
<comment type="similarity">
    <text evidence="1">Belongs to the ribonucleoside diphosphate reductase class-2 family.</text>
</comment>
<evidence type="ECO:0000256" key="5">
    <source>
        <dbReference type="ARBA" id="ARBA00047754"/>
    </source>
</evidence>
<dbReference type="AlphaFoldDB" id="A0A0F9RW81"/>
<comment type="caution">
    <text evidence="8">The sequence shown here is derived from an EMBL/GenBank/DDBJ whole genome shotgun (WGS) entry which is preliminary data.</text>
</comment>
<evidence type="ECO:0000256" key="4">
    <source>
        <dbReference type="ARBA" id="ARBA00022741"/>
    </source>
</evidence>
<dbReference type="GO" id="GO:0071897">
    <property type="term" value="P:DNA biosynthetic process"/>
    <property type="evidence" value="ECO:0007669"/>
    <property type="project" value="UniProtKB-KW"/>
</dbReference>